<comment type="similarity">
    <text evidence="1">Belongs to the STK19 family.</text>
</comment>
<dbReference type="GO" id="GO:0046579">
    <property type="term" value="P:positive regulation of Ras protein signal transduction"/>
    <property type="evidence" value="ECO:0007669"/>
    <property type="project" value="TreeGrafter"/>
</dbReference>
<proteinExistence type="inferred from homology"/>
<keyword evidence="4" id="KW-1185">Reference proteome</keyword>
<dbReference type="PANTHER" id="PTHR15243:SF0">
    <property type="entry name" value="SERINE_THREONINE-PROTEIN KINASE 19"/>
    <property type="match status" value="1"/>
</dbReference>
<evidence type="ECO:0008006" key="5">
    <source>
        <dbReference type="Google" id="ProtNLM"/>
    </source>
</evidence>
<name>A0A6G1KXL9_9PEZI</name>
<dbReference type="AlphaFoldDB" id="A0A6G1KXL9"/>
<evidence type="ECO:0000313" key="4">
    <source>
        <dbReference type="Proteomes" id="UP000799436"/>
    </source>
</evidence>
<evidence type="ECO:0000313" key="3">
    <source>
        <dbReference type="EMBL" id="KAF2765160.1"/>
    </source>
</evidence>
<organism evidence="3 4">
    <name type="scientific">Teratosphaeria nubilosa</name>
    <dbReference type="NCBI Taxonomy" id="161662"/>
    <lineage>
        <taxon>Eukaryota</taxon>
        <taxon>Fungi</taxon>
        <taxon>Dikarya</taxon>
        <taxon>Ascomycota</taxon>
        <taxon>Pezizomycotina</taxon>
        <taxon>Dothideomycetes</taxon>
        <taxon>Dothideomycetidae</taxon>
        <taxon>Mycosphaerellales</taxon>
        <taxon>Teratosphaeriaceae</taxon>
        <taxon>Teratosphaeria</taxon>
    </lineage>
</organism>
<dbReference type="InterPro" id="IPR018865">
    <property type="entry name" value="STK19-like"/>
</dbReference>
<gene>
    <name evidence="3" type="ORF">EJ03DRAFT_331206</name>
</gene>
<dbReference type="Pfam" id="PF10494">
    <property type="entry name" value="Stk19"/>
    <property type="match status" value="1"/>
</dbReference>
<protein>
    <recommendedName>
        <fullName evidence="5">Serine-threonine protein kinase 19</fullName>
    </recommendedName>
</protein>
<dbReference type="Proteomes" id="UP000799436">
    <property type="component" value="Unassembled WGS sequence"/>
</dbReference>
<dbReference type="OrthoDB" id="3980126at2759"/>
<reference evidence="3" key="1">
    <citation type="journal article" date="2020" name="Stud. Mycol.">
        <title>101 Dothideomycetes genomes: a test case for predicting lifestyles and emergence of pathogens.</title>
        <authorList>
            <person name="Haridas S."/>
            <person name="Albert R."/>
            <person name="Binder M."/>
            <person name="Bloem J."/>
            <person name="Labutti K."/>
            <person name="Salamov A."/>
            <person name="Andreopoulos B."/>
            <person name="Baker S."/>
            <person name="Barry K."/>
            <person name="Bills G."/>
            <person name="Bluhm B."/>
            <person name="Cannon C."/>
            <person name="Castanera R."/>
            <person name="Culley D."/>
            <person name="Daum C."/>
            <person name="Ezra D."/>
            <person name="Gonzalez J."/>
            <person name="Henrissat B."/>
            <person name="Kuo A."/>
            <person name="Liang C."/>
            <person name="Lipzen A."/>
            <person name="Lutzoni F."/>
            <person name="Magnuson J."/>
            <person name="Mondo S."/>
            <person name="Nolan M."/>
            <person name="Ohm R."/>
            <person name="Pangilinan J."/>
            <person name="Park H.-J."/>
            <person name="Ramirez L."/>
            <person name="Alfaro M."/>
            <person name="Sun H."/>
            <person name="Tritt A."/>
            <person name="Yoshinaga Y."/>
            <person name="Zwiers L.-H."/>
            <person name="Turgeon B."/>
            <person name="Goodwin S."/>
            <person name="Spatafora J."/>
            <person name="Crous P."/>
            <person name="Grigoriev I."/>
        </authorList>
    </citation>
    <scope>NUCLEOTIDE SEQUENCE</scope>
    <source>
        <strain evidence="3">CBS 116005</strain>
    </source>
</reference>
<feature type="compositionally biased region" description="Polar residues" evidence="2">
    <location>
        <begin position="34"/>
        <end position="46"/>
    </location>
</feature>
<feature type="region of interest" description="Disordered" evidence="2">
    <location>
        <begin position="1"/>
        <end position="46"/>
    </location>
</feature>
<dbReference type="EMBL" id="ML995899">
    <property type="protein sequence ID" value="KAF2765160.1"/>
    <property type="molecule type" value="Genomic_DNA"/>
</dbReference>
<feature type="compositionally biased region" description="Polar residues" evidence="2">
    <location>
        <begin position="15"/>
        <end position="27"/>
    </location>
</feature>
<dbReference type="PANTHER" id="PTHR15243">
    <property type="entry name" value="SERINE/THREONINE-PROTEIN KINASE 19"/>
    <property type="match status" value="1"/>
</dbReference>
<sequence length="382" mass="41095">MPKASPNPLARRKTSSNSPFKKPSTPQDDGVQRLQDTGLTPSLASSETPQDVISLIRHIQARAWQEVPDRAAGMGSERISEVLRFRALLPPIVSIAHLHALSRSSTKTERELAKCISQGIVRRLIIPGRGKGGSAVGEGVVLVSDWKERLMIEPGLREELKINYTILLDRNPASATVETKTLTNEDVRELVLAGFLTSPSALSAPGLASTNGLFAPPGTSSLLGISSAGYNAATGTDAAVGGYGAIHESGGSGSMLATRDTRPSHNQLTQRMTLSLPGTGAYLKLLTEARLHLLHLLKQISPRYNESTRELLKEKWEGNTLNDATSQAKRARGEWTGVLPGKTKKWRQFYGMQFEAVLAECVGSGLIELFDTGMGAVGVRAR</sequence>
<evidence type="ECO:0000256" key="1">
    <source>
        <dbReference type="ARBA" id="ARBA00093458"/>
    </source>
</evidence>
<evidence type="ECO:0000256" key="2">
    <source>
        <dbReference type="SAM" id="MobiDB-lite"/>
    </source>
</evidence>
<accession>A0A6G1KXL9</accession>